<dbReference type="STRING" id="1873524.HSR6_1997"/>
<evidence type="ECO:0000256" key="1">
    <source>
        <dbReference type="ARBA" id="ARBA00022448"/>
    </source>
</evidence>
<organism evidence="4 5">
    <name type="scientific">Halodesulfurarchaeum formicicum</name>
    <dbReference type="NCBI Taxonomy" id="1873524"/>
    <lineage>
        <taxon>Archaea</taxon>
        <taxon>Methanobacteriati</taxon>
        <taxon>Methanobacteriota</taxon>
        <taxon>Stenosarchaea group</taxon>
        <taxon>Halobacteria</taxon>
        <taxon>Halobacteriales</taxon>
        <taxon>Halobacteriaceae</taxon>
        <taxon>Halodesulfurarchaeum</taxon>
    </lineage>
</organism>
<dbReference type="KEGG" id="halh:HTSR_1928"/>
<dbReference type="NCBIfam" id="TIGR02136">
    <property type="entry name" value="ptsS_2"/>
    <property type="match status" value="1"/>
</dbReference>
<proteinExistence type="predicted"/>
<dbReference type="EMBL" id="CP016070">
    <property type="protein sequence ID" value="AOW81092.1"/>
    <property type="molecule type" value="Genomic_DNA"/>
</dbReference>
<dbReference type="PANTHER" id="PTHR30570:SF1">
    <property type="entry name" value="PHOSPHATE-BINDING PROTEIN PSTS"/>
    <property type="match status" value="1"/>
</dbReference>
<sequence>MIAGAGAAGATILAGCTSTDNNGGTTSEGLSGAIEISGSSTVFPLAEAVAEQFMKDHPQVDISVKSTGTGGGFENHFSRGRSQFNNASRQITDAEEDMCADNGIEPLELRVATDALTVVVNNEAEWIDCITVEELRQIWSADGPDTWQEINSDWPDETIERYGPADTSGTFDYFREEILGEEYNHSGDYQPTEQDNLIVQGVQGSEFAVGYFGFSYYYNNPDSVKALAVDGGDGCVDPSVETAKNGEYTPLSRPLFTYAAKGALADEHVAEFARYYIQQSGNQSLVADRVGYVPNTESSVDEQLAALETAIENAG</sequence>
<name>A0A1D8S6V3_9EURY</name>
<dbReference type="Pfam" id="PF12849">
    <property type="entry name" value="PBP_like_2"/>
    <property type="match status" value="1"/>
</dbReference>
<feature type="domain" description="PBP" evidence="3">
    <location>
        <begin position="25"/>
        <end position="277"/>
    </location>
</feature>
<evidence type="ECO:0000256" key="2">
    <source>
        <dbReference type="ARBA" id="ARBA00022729"/>
    </source>
</evidence>
<dbReference type="PATRIC" id="fig|1855411.3.peg.1936"/>
<dbReference type="CDD" id="cd13654">
    <property type="entry name" value="PBP2_phosphate_like_2"/>
    <property type="match status" value="1"/>
</dbReference>
<dbReference type="AlphaFoldDB" id="A0A1D8S6V3"/>
<accession>A0A1D8S6V3</accession>
<keyword evidence="2" id="KW-0732">Signal</keyword>
<dbReference type="InterPro" id="IPR011862">
    <property type="entry name" value="Phos-bd"/>
</dbReference>
<dbReference type="Proteomes" id="UP000185608">
    <property type="component" value="Chromosome"/>
</dbReference>
<protein>
    <submittedName>
        <fullName evidence="4">Phosphate ABC transporter, substrate-binding protein</fullName>
    </submittedName>
</protein>
<dbReference type="SUPFAM" id="SSF53850">
    <property type="entry name" value="Periplasmic binding protein-like II"/>
    <property type="match status" value="1"/>
</dbReference>
<dbReference type="InterPro" id="IPR050811">
    <property type="entry name" value="Phosphate_ABC_transporter"/>
</dbReference>
<dbReference type="InterPro" id="IPR024370">
    <property type="entry name" value="PBP_domain"/>
</dbReference>
<gene>
    <name evidence="4" type="primary">pstS</name>
    <name evidence="4" type="ORF">HTSR_1928</name>
</gene>
<dbReference type="GO" id="GO:0042301">
    <property type="term" value="F:phosphate ion binding"/>
    <property type="evidence" value="ECO:0007669"/>
    <property type="project" value="InterPro"/>
</dbReference>
<reference evidence="4 5" key="1">
    <citation type="submission" date="2016-06" db="EMBL/GenBank/DDBJ databases">
        <title>Discovery of anaerobic lithoheterotrophic haloarchaeon capable of sulfur respiration by hydrogen and formate.</title>
        <authorList>
            <person name="Sorokin D.Y."/>
            <person name="Kublanov I.V."/>
            <person name="Roman P."/>
            <person name="Sinninghe Damste J.S."/>
            <person name="Golyshin P.N."/>
            <person name="Rojo D."/>
            <person name="Ciordia S."/>
            <person name="Mena Md.C."/>
            <person name="Ferrer M."/>
            <person name="Smedile F."/>
            <person name="Messina E."/>
            <person name="La Cono V."/>
            <person name="Yakimov M.M."/>
        </authorList>
    </citation>
    <scope>NUCLEOTIDE SEQUENCE [LARGE SCALE GENOMIC DNA]</scope>
    <source>
        <strain evidence="4 5">HTSR1</strain>
    </source>
</reference>
<keyword evidence="1" id="KW-0813">Transport</keyword>
<evidence type="ECO:0000259" key="3">
    <source>
        <dbReference type="Pfam" id="PF12849"/>
    </source>
</evidence>
<evidence type="ECO:0000313" key="4">
    <source>
        <dbReference type="EMBL" id="AOW81092.1"/>
    </source>
</evidence>
<dbReference type="Gene3D" id="3.40.190.10">
    <property type="entry name" value="Periplasmic binding protein-like II"/>
    <property type="match status" value="2"/>
</dbReference>
<dbReference type="PANTHER" id="PTHR30570">
    <property type="entry name" value="PERIPLASMIC PHOSPHATE BINDING COMPONENT OF PHOSPHATE ABC TRANSPORTER"/>
    <property type="match status" value="1"/>
</dbReference>
<evidence type="ECO:0000313" key="5">
    <source>
        <dbReference type="Proteomes" id="UP000185608"/>
    </source>
</evidence>